<dbReference type="EMBL" id="NBIV01000056">
    <property type="protein sequence ID" value="PXF45617.1"/>
    <property type="molecule type" value="Genomic_DNA"/>
</dbReference>
<dbReference type="AlphaFoldDB" id="A0A2V3IV86"/>
<dbReference type="PANTHER" id="PTHR43780:SF2">
    <property type="entry name" value="1-AMINOCYCLOPROPANE-1-CARBOXYLATE DEAMINASE-RELATED"/>
    <property type="match status" value="1"/>
</dbReference>
<dbReference type="OrthoDB" id="10266364at2759"/>
<evidence type="ECO:0000313" key="8">
    <source>
        <dbReference type="Proteomes" id="UP000247409"/>
    </source>
</evidence>
<dbReference type="PIRSF" id="PIRSF006278">
    <property type="entry name" value="ACCD_DCysDesulf"/>
    <property type="match status" value="1"/>
</dbReference>
<feature type="active site" description="Nucleophile" evidence="4">
    <location>
        <position position="98"/>
    </location>
</feature>
<dbReference type="PANTHER" id="PTHR43780">
    <property type="entry name" value="1-AMINOCYCLOPROPANE-1-CARBOXYLATE DEAMINASE-RELATED"/>
    <property type="match status" value="1"/>
</dbReference>
<dbReference type="InterPro" id="IPR036052">
    <property type="entry name" value="TrpB-like_PALP_sf"/>
</dbReference>
<keyword evidence="8" id="KW-1185">Reference proteome</keyword>
<proteinExistence type="inferred from homology"/>
<reference evidence="7 8" key="1">
    <citation type="journal article" date="2018" name="Mol. Biol. Evol.">
        <title>Analysis of the draft genome of the red seaweed Gracilariopsis chorda provides insights into genome size evolution in Rhodophyta.</title>
        <authorList>
            <person name="Lee J."/>
            <person name="Yang E.C."/>
            <person name="Graf L."/>
            <person name="Yang J.H."/>
            <person name="Qiu H."/>
            <person name="Zel Zion U."/>
            <person name="Chan C.X."/>
            <person name="Stephens T.G."/>
            <person name="Weber A.P.M."/>
            <person name="Boo G.H."/>
            <person name="Boo S.M."/>
            <person name="Kim K.M."/>
            <person name="Shin Y."/>
            <person name="Jung M."/>
            <person name="Lee S.J."/>
            <person name="Yim H.S."/>
            <person name="Lee J.H."/>
            <person name="Bhattacharya D."/>
            <person name="Yoon H.S."/>
        </authorList>
    </citation>
    <scope>NUCLEOTIDE SEQUENCE [LARGE SCALE GENOMIC DNA]</scope>
    <source>
        <strain evidence="7 8">SKKU-2015</strain>
        <tissue evidence="7">Whole body</tissue>
    </source>
</reference>
<dbReference type="Proteomes" id="UP000247409">
    <property type="component" value="Unassembled WGS sequence"/>
</dbReference>
<evidence type="ECO:0000256" key="5">
    <source>
        <dbReference type="PIRSR" id="PIRSR006278-2"/>
    </source>
</evidence>
<dbReference type="STRING" id="448386.A0A2V3IV86"/>
<organism evidence="7 8">
    <name type="scientific">Gracilariopsis chorda</name>
    <dbReference type="NCBI Taxonomy" id="448386"/>
    <lineage>
        <taxon>Eukaryota</taxon>
        <taxon>Rhodophyta</taxon>
        <taxon>Florideophyceae</taxon>
        <taxon>Rhodymeniophycidae</taxon>
        <taxon>Gracilariales</taxon>
        <taxon>Gracilariaceae</taxon>
        <taxon>Gracilariopsis</taxon>
    </lineage>
</organism>
<evidence type="ECO:0000256" key="2">
    <source>
        <dbReference type="ARBA" id="ARBA00008639"/>
    </source>
</evidence>
<evidence type="ECO:0000256" key="3">
    <source>
        <dbReference type="ARBA" id="ARBA00022898"/>
    </source>
</evidence>
<accession>A0A2V3IV86</accession>
<dbReference type="InterPro" id="IPR001926">
    <property type="entry name" value="TrpB-like_PALP"/>
</dbReference>
<evidence type="ECO:0000259" key="6">
    <source>
        <dbReference type="Pfam" id="PF00291"/>
    </source>
</evidence>
<evidence type="ECO:0000256" key="1">
    <source>
        <dbReference type="ARBA" id="ARBA00001933"/>
    </source>
</evidence>
<feature type="domain" description="Tryptophan synthase beta chain-like PALP" evidence="6">
    <location>
        <begin position="30"/>
        <end position="338"/>
    </location>
</feature>
<feature type="modified residue" description="N6-(pyridoxal phosphate)lysine" evidence="5">
    <location>
        <position position="71"/>
    </location>
</feature>
<comment type="similarity">
    <text evidence="2">Belongs to the ACC deaminase/D-cysteine desulfhydrase family.</text>
</comment>
<protein>
    <submittedName>
        <fullName evidence="7">Putative D-cysteine desulfhydrase 1, mitochondrial</fullName>
    </submittedName>
</protein>
<name>A0A2V3IV86_9FLOR</name>
<dbReference type="InterPro" id="IPR027278">
    <property type="entry name" value="ACCD_DCysDesulf"/>
</dbReference>
<dbReference type="GO" id="GO:0019148">
    <property type="term" value="F:D-cysteine desulfhydrase activity"/>
    <property type="evidence" value="ECO:0007669"/>
    <property type="project" value="TreeGrafter"/>
</dbReference>
<gene>
    <name evidence="7" type="ORF">BWQ96_04622</name>
</gene>
<dbReference type="Pfam" id="PF00291">
    <property type="entry name" value="PALP"/>
    <property type="match status" value="1"/>
</dbReference>
<keyword evidence="3 5" id="KW-0663">Pyridoxal phosphate</keyword>
<dbReference type="NCBIfam" id="TIGR01275">
    <property type="entry name" value="ACC_deam_rel"/>
    <property type="match status" value="1"/>
</dbReference>
<dbReference type="Gene3D" id="3.40.50.1100">
    <property type="match status" value="2"/>
</dbReference>
<evidence type="ECO:0000313" key="7">
    <source>
        <dbReference type="EMBL" id="PXF45617.1"/>
    </source>
</evidence>
<dbReference type="SUPFAM" id="SSF53686">
    <property type="entry name" value="Tryptophan synthase beta subunit-like PLP-dependent enzymes"/>
    <property type="match status" value="1"/>
</dbReference>
<comment type="cofactor">
    <cofactor evidence="1">
        <name>pyridoxal 5'-phosphate</name>
        <dbReference type="ChEBI" id="CHEBI:597326"/>
    </cofactor>
</comment>
<dbReference type="InterPro" id="IPR005966">
    <property type="entry name" value="D-Cys_desShydrase"/>
</dbReference>
<evidence type="ECO:0000256" key="4">
    <source>
        <dbReference type="PIRSR" id="PIRSR006278-1"/>
    </source>
</evidence>
<sequence>MNFTRAPSPYKVPPFAERIAHFAPATKINLSMRPTPVHTWNLHSAVPDIPPDIQFYIKRDDMTGAGTSGNKIRKLEFLIADAISKGCDTVITAGGVQSNHARATAVVAKELGLEAHVFLRTREHEHPEKLGSKGNVLFHRMLGVQVHLVRPVSYLAGLLPKMRLLQEKLAAEGKNAYLIGIGGSNEIGVWGYIDAFNELLTQGVREFTDIVVAVGSGGTASGLAIGNYLAGRPVRVHAVTVCDTPAYFYGHLNEMLAKLGLDQEVDAQDILHITEAKGLGYARSTEEELELGLQISRSTGIMLDPVYTLKAIYGMISELKKGKSPLRSSRRILFVHTGGVFGLFDGRIEPHLDSSLARTWRP</sequence>
<comment type="caution">
    <text evidence="7">The sequence shown here is derived from an EMBL/GenBank/DDBJ whole genome shotgun (WGS) entry which is preliminary data.</text>
</comment>